<keyword evidence="2" id="KW-0449">Lipoprotein</keyword>
<evidence type="ECO:0000313" key="3">
    <source>
        <dbReference type="Proteomes" id="UP000264006"/>
    </source>
</evidence>
<dbReference type="SMART" id="SM00554">
    <property type="entry name" value="FAS1"/>
    <property type="match status" value="2"/>
</dbReference>
<sequence length="366" mass="37114">MVLAACSSAPEAPLQPTGTAVVDSTTVCTAEGVESAIDLADEDGSREAMAEVPVMTAAMANPVLSRAVAAAATAKLTDTLENAEAVTVFAPTDCAFEMLDPELREAALADPAGLLTQILGAHIVPGERLGSAELTGGELTTFTGRTIPYTREGDRIVLAGQATVQVADIQTANATIHLVDHVIVPDGVQGPVQVEAVETGPPDSTAACDTAALTAAINAGPADGTIVGMADDPVAVAASSNPVLTTLVEAIVGADLVDTLNSADALTVFAPTDCAFAMLDPSTLQAAMADPQGLLARILQFHVVQGRLTLDQLGGGELPTVAGPPLPYTVEDNVVTLNGQARIVVPNIQTANATVHLIDRVLLPAG</sequence>
<dbReference type="InterPro" id="IPR000782">
    <property type="entry name" value="FAS1_domain"/>
</dbReference>
<dbReference type="PANTHER" id="PTHR10900">
    <property type="entry name" value="PERIOSTIN-RELATED"/>
    <property type="match status" value="1"/>
</dbReference>
<dbReference type="InterPro" id="IPR050904">
    <property type="entry name" value="Adhesion/Biosynth-related"/>
</dbReference>
<dbReference type="EMBL" id="CP031165">
    <property type="protein sequence ID" value="AXV06813.1"/>
    <property type="molecule type" value="Genomic_DNA"/>
</dbReference>
<evidence type="ECO:0000313" key="2">
    <source>
        <dbReference type="EMBL" id="AXV06813.1"/>
    </source>
</evidence>
<proteinExistence type="predicted"/>
<dbReference type="PROSITE" id="PS50213">
    <property type="entry name" value="FAS1"/>
    <property type="match status" value="2"/>
</dbReference>
<keyword evidence="3" id="KW-1185">Reference proteome</keyword>
<dbReference type="FunFam" id="2.30.180.10:FF:000032">
    <property type="entry name" value="Fasciclin domain-containing protein, putative"/>
    <property type="match status" value="1"/>
</dbReference>
<dbReference type="Gene3D" id="2.30.180.10">
    <property type="entry name" value="FAS1 domain"/>
    <property type="match status" value="2"/>
</dbReference>
<dbReference type="Pfam" id="PF02469">
    <property type="entry name" value="Fasciclin"/>
    <property type="match status" value="2"/>
</dbReference>
<dbReference type="Proteomes" id="UP000264006">
    <property type="component" value="Chromosome"/>
</dbReference>
<feature type="domain" description="FAS1" evidence="1">
    <location>
        <begin position="231"/>
        <end position="362"/>
    </location>
</feature>
<reference evidence="2 3" key="1">
    <citation type="submission" date="2018-09" db="EMBL/GenBank/DDBJ databases">
        <title>Complete genome sequence of Euzebya sp. DY32-46 isolated from seawater of Pacific Ocean.</title>
        <authorList>
            <person name="Xu L."/>
            <person name="Wu Y.-H."/>
            <person name="Xu X.-W."/>
        </authorList>
    </citation>
    <scope>NUCLEOTIDE SEQUENCE [LARGE SCALE GENOMIC DNA]</scope>
    <source>
        <strain evidence="2 3">DY32-46</strain>
    </source>
</reference>
<dbReference type="KEGG" id="euz:DVS28_a2130"/>
<evidence type="ECO:0000259" key="1">
    <source>
        <dbReference type="PROSITE" id="PS50213"/>
    </source>
</evidence>
<gene>
    <name evidence="2" type="ORF">DVS28_a2130</name>
</gene>
<accession>A0A346XX66</accession>
<organism evidence="2 3">
    <name type="scientific">Euzebya pacifica</name>
    <dbReference type="NCBI Taxonomy" id="1608957"/>
    <lineage>
        <taxon>Bacteria</taxon>
        <taxon>Bacillati</taxon>
        <taxon>Actinomycetota</taxon>
        <taxon>Nitriliruptoria</taxon>
        <taxon>Euzebyales</taxon>
    </lineage>
</organism>
<name>A0A346XX66_9ACTN</name>
<dbReference type="GO" id="GO:0005615">
    <property type="term" value="C:extracellular space"/>
    <property type="evidence" value="ECO:0007669"/>
    <property type="project" value="TreeGrafter"/>
</dbReference>
<dbReference type="SUPFAM" id="SSF82153">
    <property type="entry name" value="FAS1 domain"/>
    <property type="match status" value="2"/>
</dbReference>
<dbReference type="AlphaFoldDB" id="A0A346XX66"/>
<protein>
    <submittedName>
        <fullName evidence="2">Putative lipoprotein</fullName>
    </submittedName>
</protein>
<dbReference type="PANTHER" id="PTHR10900:SF77">
    <property type="entry name" value="FI19380P1"/>
    <property type="match status" value="1"/>
</dbReference>
<feature type="domain" description="FAS1" evidence="1">
    <location>
        <begin position="51"/>
        <end position="183"/>
    </location>
</feature>
<dbReference type="InterPro" id="IPR036378">
    <property type="entry name" value="FAS1_dom_sf"/>
</dbReference>